<reference evidence="2" key="1">
    <citation type="submission" date="2016-10" db="EMBL/GenBank/DDBJ databases">
        <authorList>
            <person name="Varghese N."/>
            <person name="Submissions S."/>
        </authorList>
    </citation>
    <scope>NUCLEOTIDE SEQUENCE [LARGE SCALE GENOMIC DNA]</scope>
    <source>
        <strain evidence="2">DSM 25575</strain>
    </source>
</reference>
<proteinExistence type="predicted"/>
<name>A0A1I4ZNZ2_CHROL</name>
<dbReference type="Proteomes" id="UP000198769">
    <property type="component" value="Unassembled WGS sequence"/>
</dbReference>
<dbReference type="OrthoDB" id="9865591at2"/>
<dbReference type="EMBL" id="FOVD01000004">
    <property type="protein sequence ID" value="SFN51974.1"/>
    <property type="molecule type" value="Genomic_DNA"/>
</dbReference>
<protein>
    <submittedName>
        <fullName evidence="1">Uncharacterized protein</fullName>
    </submittedName>
</protein>
<dbReference type="RefSeq" id="WP_090025283.1">
    <property type="nucleotide sequence ID" value="NZ_FOVD01000004.1"/>
</dbReference>
<evidence type="ECO:0000313" key="2">
    <source>
        <dbReference type="Proteomes" id="UP000198769"/>
    </source>
</evidence>
<gene>
    <name evidence="1" type="ORF">SAMN05421594_3130</name>
</gene>
<sequence>MSVELISQFLTKYHRANLVSFNNYMEMIKSKSQLTKEELEKLIIDSKYSLQGDFNSNLYKIAEEINFDLDIEITHPFIKDLQVKLIDLLTIMSIHSTNKVILEWFDNETKKFIY</sequence>
<dbReference type="AlphaFoldDB" id="A0A1I4ZNZ2"/>
<keyword evidence="2" id="KW-1185">Reference proteome</keyword>
<organism evidence="1 2">
    <name type="scientific">Chryseobacterium oleae</name>
    <dbReference type="NCBI Taxonomy" id="491207"/>
    <lineage>
        <taxon>Bacteria</taxon>
        <taxon>Pseudomonadati</taxon>
        <taxon>Bacteroidota</taxon>
        <taxon>Flavobacteriia</taxon>
        <taxon>Flavobacteriales</taxon>
        <taxon>Weeksellaceae</taxon>
        <taxon>Chryseobacterium group</taxon>
        <taxon>Chryseobacterium</taxon>
    </lineage>
</organism>
<evidence type="ECO:0000313" key="1">
    <source>
        <dbReference type="EMBL" id="SFN51974.1"/>
    </source>
</evidence>
<accession>A0A1I4ZNZ2</accession>